<evidence type="ECO:0000313" key="2">
    <source>
        <dbReference type="EMBL" id="NIH95050.1"/>
    </source>
</evidence>
<dbReference type="Pfam" id="PF13810">
    <property type="entry name" value="DUF4185"/>
    <property type="match status" value="1"/>
</dbReference>
<protein>
    <recommendedName>
        <fullName evidence="1">DUF4185 domain-containing protein</fullName>
    </recommendedName>
</protein>
<evidence type="ECO:0000313" key="3">
    <source>
        <dbReference type="Proteomes" id="UP000547444"/>
    </source>
</evidence>
<comment type="caution">
    <text evidence="2">The sequence shown here is derived from an EMBL/GenBank/DDBJ whole genome shotgun (WGS) entry which is preliminary data.</text>
</comment>
<dbReference type="EMBL" id="JAANOW010000001">
    <property type="protein sequence ID" value="NIH95050.1"/>
    <property type="molecule type" value="Genomic_DNA"/>
</dbReference>
<feature type="domain" description="DUF4185" evidence="1">
    <location>
        <begin position="202"/>
        <end position="522"/>
    </location>
</feature>
<sequence length="528" mass="55616">MALTLQELLNWPPEIGDLGKAAHDVATNHADSADFLRSAMQAADWDGGSGDTARQAVFSTAGDHDKQAERIKAAATLIDTAHQEADTLANKVKDILNYAAEAPAVKVDPATNEVSPPDSYNYMDAETQTKVSEKIADLKARIADAIIEGDRIDDELAKAIAKASGLPEPAPSPMTTPDLGPLQPGESRNMGPVAGTGAPIDGINAADLGEVITLPDGSKVAILGDSYSGGKQGEGTHYPSVAVPVSFDSQGKAHFGTPLTGPDGKNVLFPLPPEAVQAGANNSLPAGSITVGKDTYMMVVGTNTAEGLAPKGGSWLVKVTNDPSKGWTVVKDSYKPWDPVENPLAKRPFEPPLISNPNSAPTQISGYQGSDGKVYIAADGFDRHQPVTMYRVDPNQIFNRDAWEPWNGQSFGGQGDSAIPISRGVFGELSMREIDGRPVLSGFNSTTGATEVRVGSGMPTEIFNTAEPTVVAAGGLWNQPVPGQYPQNYGGYILPGSTLNNMGILVSQWNTSTGNPYVVEQFQVNPNR</sequence>
<dbReference type="RefSeq" id="WP_167157880.1">
    <property type="nucleotide sequence ID" value="NZ_JAANOW010000001.1"/>
</dbReference>
<accession>A0A7X5ZCJ1</accession>
<keyword evidence="3" id="KW-1185">Reference proteome</keyword>
<reference evidence="2 3" key="1">
    <citation type="submission" date="2020-03" db="EMBL/GenBank/DDBJ databases">
        <title>Sequencing the genomes of 1000 actinobacteria strains.</title>
        <authorList>
            <person name="Klenk H.-P."/>
        </authorList>
    </citation>
    <scope>NUCLEOTIDE SEQUENCE [LARGE SCALE GENOMIC DNA]</scope>
    <source>
        <strain evidence="2 3">DSM 44556</strain>
    </source>
</reference>
<proteinExistence type="predicted"/>
<dbReference type="AlphaFoldDB" id="A0A7X5ZCJ1"/>
<name>A0A7X5ZCJ1_9MYCO</name>
<organism evidence="2 3">
    <name type="scientific">Mycolicibacterium fluoranthenivorans</name>
    <dbReference type="NCBI Taxonomy" id="258505"/>
    <lineage>
        <taxon>Bacteria</taxon>
        <taxon>Bacillati</taxon>
        <taxon>Actinomycetota</taxon>
        <taxon>Actinomycetes</taxon>
        <taxon>Mycobacteriales</taxon>
        <taxon>Mycobacteriaceae</taxon>
        <taxon>Mycolicibacterium</taxon>
    </lineage>
</organism>
<evidence type="ECO:0000259" key="1">
    <source>
        <dbReference type="Pfam" id="PF13810"/>
    </source>
</evidence>
<gene>
    <name evidence="2" type="ORF">FHU31_002006</name>
</gene>
<dbReference type="InterPro" id="IPR025442">
    <property type="entry name" value="DUF4185"/>
</dbReference>
<dbReference type="Proteomes" id="UP000547444">
    <property type="component" value="Unassembled WGS sequence"/>
</dbReference>